<dbReference type="Pfam" id="PF04471">
    <property type="entry name" value="Mrr_cat"/>
    <property type="match status" value="1"/>
</dbReference>
<evidence type="ECO:0000313" key="4">
    <source>
        <dbReference type="Proteomes" id="UP001061070"/>
    </source>
</evidence>
<dbReference type="InterPro" id="IPR011856">
    <property type="entry name" value="tRNA_endonuc-like_dom_sf"/>
</dbReference>
<keyword evidence="4" id="KW-1185">Reference proteome</keyword>
<dbReference type="EMBL" id="BAQW01000013">
    <property type="protein sequence ID" value="GBR15587.1"/>
    <property type="molecule type" value="Genomic_DNA"/>
</dbReference>
<evidence type="ECO:0000313" key="3">
    <source>
        <dbReference type="EMBL" id="GBR15587.1"/>
    </source>
</evidence>
<protein>
    <recommendedName>
        <fullName evidence="2">Restriction endonuclease type IV Mrr domain-containing protein</fullName>
    </recommendedName>
</protein>
<dbReference type="SUPFAM" id="SSF52980">
    <property type="entry name" value="Restriction endonuclease-like"/>
    <property type="match status" value="1"/>
</dbReference>
<gene>
    <name evidence="3" type="ORF">AA0228_2553</name>
</gene>
<dbReference type="Proteomes" id="UP001061070">
    <property type="component" value="Unassembled WGS sequence"/>
</dbReference>
<feature type="transmembrane region" description="Helical" evidence="1">
    <location>
        <begin position="20"/>
        <end position="52"/>
    </location>
</feature>
<sequence>MVRRRYRTGGAKEGTGLIVLLAIIAAICVAIALLGIAIGLAVTSIALQALWWSCRVTWAEFTVQKWPEFPELLVFKAIAAWEDGSQQPTYAPVSAGLVKAATRSGLAFEVECAAVFRSRGWHVTTTPTSGDHGADLILRNGSRIIAVQCKNYKGRAGNRAVQEIYAARSYYNAHDAVVICPGGFTRHAEQMASRIGVRLRTAP</sequence>
<accession>A0ABQ0QEI9</accession>
<proteinExistence type="predicted"/>
<dbReference type="InterPro" id="IPR052906">
    <property type="entry name" value="Type_IV_Methyl-Rstrct_Enzyme"/>
</dbReference>
<dbReference type="RefSeq" id="WP_167384263.1">
    <property type="nucleotide sequence ID" value="NZ_BAQW01000013.1"/>
</dbReference>
<organism evidence="3 4">
    <name type="scientific">Gluconobacter frateurii NRIC 0228</name>
    <dbReference type="NCBI Taxonomy" id="1307946"/>
    <lineage>
        <taxon>Bacteria</taxon>
        <taxon>Pseudomonadati</taxon>
        <taxon>Pseudomonadota</taxon>
        <taxon>Alphaproteobacteria</taxon>
        <taxon>Acetobacterales</taxon>
        <taxon>Acetobacteraceae</taxon>
        <taxon>Gluconobacter</taxon>
    </lineage>
</organism>
<comment type="caution">
    <text evidence="3">The sequence shown here is derived from an EMBL/GenBank/DDBJ whole genome shotgun (WGS) entry which is preliminary data.</text>
</comment>
<dbReference type="InterPro" id="IPR011335">
    <property type="entry name" value="Restrct_endonuc-II-like"/>
</dbReference>
<reference evidence="3" key="1">
    <citation type="submission" date="2013-04" db="EMBL/GenBank/DDBJ databases">
        <title>The genome sequencing project of 58 acetic acid bacteria.</title>
        <authorList>
            <person name="Okamoto-Kainuma A."/>
            <person name="Ishikawa M."/>
            <person name="Umino S."/>
            <person name="Koizumi Y."/>
            <person name="Shiwa Y."/>
            <person name="Yoshikawa H."/>
            <person name="Matsutani M."/>
            <person name="Matsushita K."/>
        </authorList>
    </citation>
    <scope>NUCLEOTIDE SEQUENCE</scope>
    <source>
        <strain evidence="3">NRIC 0228</strain>
    </source>
</reference>
<dbReference type="PANTHER" id="PTHR30015:SF6">
    <property type="entry name" value="SLL1429 PROTEIN"/>
    <property type="match status" value="1"/>
</dbReference>
<dbReference type="InterPro" id="IPR007560">
    <property type="entry name" value="Restrct_endonuc_IV_Mrr"/>
</dbReference>
<keyword evidence="1" id="KW-0472">Membrane</keyword>
<name>A0ABQ0QEI9_9PROT</name>
<evidence type="ECO:0000256" key="1">
    <source>
        <dbReference type="SAM" id="Phobius"/>
    </source>
</evidence>
<evidence type="ECO:0000259" key="2">
    <source>
        <dbReference type="Pfam" id="PF04471"/>
    </source>
</evidence>
<keyword evidence="1" id="KW-0812">Transmembrane</keyword>
<dbReference type="Gene3D" id="3.40.1350.10">
    <property type="match status" value="1"/>
</dbReference>
<keyword evidence="1" id="KW-1133">Transmembrane helix</keyword>
<feature type="domain" description="Restriction endonuclease type IV Mrr" evidence="2">
    <location>
        <begin position="104"/>
        <end position="199"/>
    </location>
</feature>
<dbReference type="PANTHER" id="PTHR30015">
    <property type="entry name" value="MRR RESTRICTION SYSTEM PROTEIN"/>
    <property type="match status" value="1"/>
</dbReference>